<feature type="compositionally biased region" description="Low complexity" evidence="1">
    <location>
        <begin position="103"/>
        <end position="127"/>
    </location>
</feature>
<sequence length="263" mass="26809">MTVGREAATWIAALGYRGQHTGRGRRRHAATDRTQTILLGSAGVAVAVVTTAAVLPLSWHETAHFTPVPARMSTLPLQPVPRAESGPPPGVPTAVTTAGTTIPTRASTAPRTTTSAFPSAPAASQTTRPPAHPPVVPVSYEAEAASNVLSGDAHIRAAAGASGGEVVTSIGGAPANALQFNRVTVPFDGIYTLVIRYISAGDRTANISVNGSRTVSLGFPSTNDLETLGLLALRVKLVHGDNSIGVGNPAAKAPDIDQIVVGS</sequence>
<dbReference type="Proteomes" id="UP000722989">
    <property type="component" value="Unassembled WGS sequence"/>
</dbReference>
<evidence type="ECO:0000313" key="5">
    <source>
        <dbReference type="Proteomes" id="UP000722989"/>
    </source>
</evidence>
<feature type="domain" description="CBM6" evidence="3">
    <location>
        <begin position="138"/>
        <end position="262"/>
    </location>
</feature>
<feature type="transmembrane region" description="Helical" evidence="2">
    <location>
        <begin position="36"/>
        <end position="59"/>
    </location>
</feature>
<dbReference type="InterPro" id="IPR005084">
    <property type="entry name" value="CBM6"/>
</dbReference>
<evidence type="ECO:0000313" key="4">
    <source>
        <dbReference type="EMBL" id="NJC70609.1"/>
    </source>
</evidence>
<keyword evidence="5" id="KW-1185">Reference proteome</keyword>
<proteinExistence type="predicted"/>
<dbReference type="Gene3D" id="2.60.120.260">
    <property type="entry name" value="Galactose-binding domain-like"/>
    <property type="match status" value="1"/>
</dbReference>
<dbReference type="EMBL" id="JAATVY010000007">
    <property type="protein sequence ID" value="NJC70609.1"/>
    <property type="molecule type" value="Genomic_DNA"/>
</dbReference>
<dbReference type="RefSeq" id="WP_167925511.1">
    <property type="nucleotide sequence ID" value="NZ_JAATVY010000007.1"/>
</dbReference>
<organism evidence="4 5">
    <name type="scientific">Planosporangium thailandense</name>
    <dbReference type="NCBI Taxonomy" id="765197"/>
    <lineage>
        <taxon>Bacteria</taxon>
        <taxon>Bacillati</taxon>
        <taxon>Actinomycetota</taxon>
        <taxon>Actinomycetes</taxon>
        <taxon>Micromonosporales</taxon>
        <taxon>Micromonosporaceae</taxon>
        <taxon>Planosporangium</taxon>
    </lineage>
</organism>
<keyword evidence="2" id="KW-1133">Transmembrane helix</keyword>
<dbReference type="SUPFAM" id="SSF49785">
    <property type="entry name" value="Galactose-binding domain-like"/>
    <property type="match status" value="1"/>
</dbReference>
<dbReference type="PROSITE" id="PS51175">
    <property type="entry name" value="CBM6"/>
    <property type="match status" value="1"/>
</dbReference>
<dbReference type="Pfam" id="PF16990">
    <property type="entry name" value="CBM_35"/>
    <property type="match status" value="1"/>
</dbReference>
<evidence type="ECO:0000256" key="1">
    <source>
        <dbReference type="SAM" id="MobiDB-lite"/>
    </source>
</evidence>
<dbReference type="InterPro" id="IPR008979">
    <property type="entry name" value="Galactose-bd-like_sf"/>
</dbReference>
<dbReference type="CDD" id="cd04081">
    <property type="entry name" value="CBM35_galactosidase-like"/>
    <property type="match status" value="1"/>
</dbReference>
<accession>A0ABX0XZM5</accession>
<protein>
    <recommendedName>
        <fullName evidence="3">CBM6 domain-containing protein</fullName>
    </recommendedName>
</protein>
<keyword evidence="2" id="KW-0812">Transmembrane</keyword>
<reference evidence="4 5" key="1">
    <citation type="submission" date="2020-03" db="EMBL/GenBank/DDBJ databases">
        <title>WGS of the type strain of Planosporangium spp.</title>
        <authorList>
            <person name="Thawai C."/>
        </authorList>
    </citation>
    <scope>NUCLEOTIDE SEQUENCE [LARGE SCALE GENOMIC DNA]</scope>
    <source>
        <strain evidence="4 5">TBRC 5610</strain>
    </source>
</reference>
<comment type="caution">
    <text evidence="4">The sequence shown here is derived from an EMBL/GenBank/DDBJ whole genome shotgun (WGS) entry which is preliminary data.</text>
</comment>
<keyword evidence="2" id="KW-0472">Membrane</keyword>
<evidence type="ECO:0000259" key="3">
    <source>
        <dbReference type="PROSITE" id="PS51175"/>
    </source>
</evidence>
<name>A0ABX0XZM5_9ACTN</name>
<evidence type="ECO:0000256" key="2">
    <source>
        <dbReference type="SAM" id="Phobius"/>
    </source>
</evidence>
<feature type="region of interest" description="Disordered" evidence="1">
    <location>
        <begin position="103"/>
        <end position="132"/>
    </location>
</feature>
<gene>
    <name evidence="4" type="ORF">HC031_12920</name>
</gene>